<dbReference type="Proteomes" id="UP000826195">
    <property type="component" value="Unassembled WGS sequence"/>
</dbReference>
<reference evidence="2 3" key="1">
    <citation type="journal article" date="2021" name="J. Hered.">
        <title>A chromosome-level genome assembly of the parasitoid wasp, Cotesia glomerata (Hymenoptera: Braconidae).</title>
        <authorList>
            <person name="Pinto B.J."/>
            <person name="Weis J.J."/>
            <person name="Gamble T."/>
            <person name="Ode P.J."/>
            <person name="Paul R."/>
            <person name="Zaspel J.M."/>
        </authorList>
    </citation>
    <scope>NUCLEOTIDE SEQUENCE [LARGE SCALE GENOMIC DNA]</scope>
    <source>
        <strain evidence="2">CgM1</strain>
    </source>
</reference>
<keyword evidence="1" id="KW-0472">Membrane</keyword>
<sequence>MDNGHAGGGWLHCPVSYFICISVTLAVALTEEMGLSRCVVLCPLSYTLLAVLSKVVTVVCRRRQRLDHQRYQQNFPSRGFLPTCYCVWWQEYREKPRCQAKETPALKNTAGGLHTHKTMTIRETRRIEGARTILLLSLKDARGSITCWCYYMLKLMDLSVKRKAVHLSMEIWLVASALYLTFHSL</sequence>
<comment type="caution">
    <text evidence="2">The sequence shown here is derived from an EMBL/GenBank/DDBJ whole genome shotgun (WGS) entry which is preliminary data.</text>
</comment>
<dbReference type="EMBL" id="JAHXZJ010002237">
    <property type="protein sequence ID" value="KAH0545985.1"/>
    <property type="molecule type" value="Genomic_DNA"/>
</dbReference>
<feature type="transmembrane region" description="Helical" evidence="1">
    <location>
        <begin position="9"/>
        <end position="28"/>
    </location>
</feature>
<keyword evidence="1" id="KW-0812">Transmembrane</keyword>
<name>A0AAV7I772_COTGL</name>
<protein>
    <submittedName>
        <fullName evidence="2">Uncharacterized protein</fullName>
    </submittedName>
</protein>
<keyword evidence="3" id="KW-1185">Reference proteome</keyword>
<gene>
    <name evidence="2" type="ORF">KQX54_005403</name>
</gene>
<feature type="transmembrane region" description="Helical" evidence="1">
    <location>
        <begin position="164"/>
        <end position="182"/>
    </location>
</feature>
<evidence type="ECO:0000256" key="1">
    <source>
        <dbReference type="SAM" id="Phobius"/>
    </source>
</evidence>
<evidence type="ECO:0000313" key="3">
    <source>
        <dbReference type="Proteomes" id="UP000826195"/>
    </source>
</evidence>
<proteinExistence type="predicted"/>
<feature type="transmembrane region" description="Helical" evidence="1">
    <location>
        <begin position="34"/>
        <end position="60"/>
    </location>
</feature>
<accession>A0AAV7I772</accession>
<keyword evidence="1" id="KW-1133">Transmembrane helix</keyword>
<organism evidence="2 3">
    <name type="scientific">Cotesia glomerata</name>
    <name type="common">Lepidopteran parasitic wasp</name>
    <name type="synonym">Apanteles glomeratus</name>
    <dbReference type="NCBI Taxonomy" id="32391"/>
    <lineage>
        <taxon>Eukaryota</taxon>
        <taxon>Metazoa</taxon>
        <taxon>Ecdysozoa</taxon>
        <taxon>Arthropoda</taxon>
        <taxon>Hexapoda</taxon>
        <taxon>Insecta</taxon>
        <taxon>Pterygota</taxon>
        <taxon>Neoptera</taxon>
        <taxon>Endopterygota</taxon>
        <taxon>Hymenoptera</taxon>
        <taxon>Apocrita</taxon>
        <taxon>Ichneumonoidea</taxon>
        <taxon>Braconidae</taxon>
        <taxon>Microgastrinae</taxon>
        <taxon>Cotesia</taxon>
    </lineage>
</organism>
<evidence type="ECO:0000313" key="2">
    <source>
        <dbReference type="EMBL" id="KAH0545985.1"/>
    </source>
</evidence>
<dbReference type="AlphaFoldDB" id="A0AAV7I772"/>